<comment type="caution">
    <text evidence="2">The sequence shown here is derived from an EMBL/GenBank/DDBJ whole genome shotgun (WGS) entry which is preliminary data.</text>
</comment>
<dbReference type="SUPFAM" id="SSF50978">
    <property type="entry name" value="WD40 repeat-like"/>
    <property type="match status" value="1"/>
</dbReference>
<protein>
    <submittedName>
        <fullName evidence="2">Uncharacterized protein</fullName>
    </submittedName>
</protein>
<dbReference type="InterPro" id="IPR036322">
    <property type="entry name" value="WD40_repeat_dom_sf"/>
</dbReference>
<gene>
    <name evidence="2" type="ORF">B5M09_005551</name>
</gene>
<keyword evidence="1" id="KW-0853">WD repeat</keyword>
<keyword evidence="3" id="KW-1185">Reference proteome</keyword>
<evidence type="ECO:0000313" key="2">
    <source>
        <dbReference type="EMBL" id="RQM28719.1"/>
    </source>
</evidence>
<dbReference type="AlphaFoldDB" id="A0A3R7WQ38"/>
<sequence>MGFDDSCSATTTTTRVLDIQSDWQTTEDDSFWVSSSDRVVLTYPDPIAGAHVLAHGSTPTSMHTVHKADASTAGIPSSTYHIADQSRYSLTVATDSYSMSFFTPHTQTPLQAQVVSTSPNGAFLGVGGADGLFHVLQVPTHTSLQLAGHVSDVTHVEFFPSSLVALTGSADFSLRIWSVQTFTCGAVLRGHKGAISGIGILGRGRNVHAPKTASSSCGIAGRATATATGTCRRRRGASGAGVRAIEMVDKAAWVATADGSCSRWSGLAMGQTPTVTGELVGPTYDAVNGVSVSSNGTISSVSRDGLEEVALTKELHRKQIALGKLRLQVAHLRHIRLASLRDCLVCEADLCVDATDSVVTPDDHTFLLPEPQKTQVDWCPPTLPLSVNEDASTSVHFAAMASANTQAVLEVEIAVVGDIF</sequence>
<evidence type="ECO:0000256" key="1">
    <source>
        <dbReference type="PROSITE-ProRule" id="PRU00221"/>
    </source>
</evidence>
<dbReference type="VEuPathDB" id="FungiDB:H257_14812"/>
<dbReference type="Proteomes" id="UP000284702">
    <property type="component" value="Unassembled WGS sequence"/>
</dbReference>
<dbReference type="Gene3D" id="2.130.10.10">
    <property type="entry name" value="YVTN repeat-like/Quinoprotein amine dehydrogenase"/>
    <property type="match status" value="1"/>
</dbReference>
<proteinExistence type="predicted"/>
<dbReference type="InterPro" id="IPR001680">
    <property type="entry name" value="WD40_rpt"/>
</dbReference>
<accession>A0A3R7WQ38</accession>
<organism evidence="2 3">
    <name type="scientific">Aphanomyces astaci</name>
    <name type="common">Crayfish plague agent</name>
    <dbReference type="NCBI Taxonomy" id="112090"/>
    <lineage>
        <taxon>Eukaryota</taxon>
        <taxon>Sar</taxon>
        <taxon>Stramenopiles</taxon>
        <taxon>Oomycota</taxon>
        <taxon>Saprolegniomycetes</taxon>
        <taxon>Saprolegniales</taxon>
        <taxon>Verrucalvaceae</taxon>
        <taxon>Aphanomyces</taxon>
    </lineage>
</organism>
<evidence type="ECO:0000313" key="3">
    <source>
        <dbReference type="Proteomes" id="UP000284702"/>
    </source>
</evidence>
<dbReference type="Pfam" id="PF00400">
    <property type="entry name" value="WD40"/>
    <property type="match status" value="1"/>
</dbReference>
<dbReference type="SMART" id="SM00320">
    <property type="entry name" value="WD40"/>
    <property type="match status" value="4"/>
</dbReference>
<dbReference type="InterPro" id="IPR015943">
    <property type="entry name" value="WD40/YVTN_repeat-like_dom_sf"/>
</dbReference>
<name>A0A3R7WQ38_APHAT</name>
<dbReference type="PROSITE" id="PS50082">
    <property type="entry name" value="WD_REPEATS_2"/>
    <property type="match status" value="1"/>
</dbReference>
<dbReference type="PROSITE" id="PS50294">
    <property type="entry name" value="WD_REPEATS_REGION"/>
    <property type="match status" value="1"/>
</dbReference>
<dbReference type="EMBL" id="MZMZ02001644">
    <property type="protein sequence ID" value="RQM28719.1"/>
    <property type="molecule type" value="Genomic_DNA"/>
</dbReference>
<reference evidence="2" key="1">
    <citation type="submission" date="2018-07" db="EMBL/GenBank/DDBJ databases">
        <title>Annotation of Aphanomyces astaci genome assembly.</title>
        <authorList>
            <person name="Studholme D.J."/>
        </authorList>
    </citation>
    <scope>NUCLEOTIDE SEQUENCE [LARGE SCALE GENOMIC DNA]</scope>
    <source>
        <strain evidence="2">Pc</strain>
    </source>
</reference>
<feature type="repeat" description="WD" evidence="1">
    <location>
        <begin position="146"/>
        <end position="181"/>
    </location>
</feature>